<organism evidence="3 4">
    <name type="scientific">Acidipila rosea</name>
    <dbReference type="NCBI Taxonomy" id="768535"/>
    <lineage>
        <taxon>Bacteria</taxon>
        <taxon>Pseudomonadati</taxon>
        <taxon>Acidobacteriota</taxon>
        <taxon>Terriglobia</taxon>
        <taxon>Terriglobales</taxon>
        <taxon>Acidobacteriaceae</taxon>
        <taxon>Acidipila</taxon>
    </lineage>
</organism>
<protein>
    <submittedName>
        <fullName evidence="3">Uncharacterized protein</fullName>
    </submittedName>
</protein>
<evidence type="ECO:0000313" key="3">
    <source>
        <dbReference type="EMBL" id="TCK71610.1"/>
    </source>
</evidence>
<dbReference type="Proteomes" id="UP000295210">
    <property type="component" value="Unassembled WGS sequence"/>
</dbReference>
<keyword evidence="4" id="KW-1185">Reference proteome</keyword>
<feature type="compositionally biased region" description="Pro residues" evidence="1">
    <location>
        <begin position="39"/>
        <end position="48"/>
    </location>
</feature>
<comment type="caution">
    <text evidence="3">The sequence shown here is derived from an EMBL/GenBank/DDBJ whole genome shotgun (WGS) entry which is preliminary data.</text>
</comment>
<name>A0A4R1L3K5_9BACT</name>
<reference evidence="3 4" key="1">
    <citation type="submission" date="2019-03" db="EMBL/GenBank/DDBJ databases">
        <title>Genomic Encyclopedia of Type Strains, Phase IV (KMG-IV): sequencing the most valuable type-strain genomes for metagenomic binning, comparative biology and taxonomic classification.</title>
        <authorList>
            <person name="Goeker M."/>
        </authorList>
    </citation>
    <scope>NUCLEOTIDE SEQUENCE [LARGE SCALE GENOMIC DNA]</scope>
    <source>
        <strain evidence="3 4">DSM 103428</strain>
    </source>
</reference>
<dbReference type="EMBL" id="SMGK01000005">
    <property type="protein sequence ID" value="TCK71610.1"/>
    <property type="molecule type" value="Genomic_DNA"/>
</dbReference>
<proteinExistence type="predicted"/>
<feature type="transmembrane region" description="Helical" evidence="2">
    <location>
        <begin position="64"/>
        <end position="86"/>
    </location>
</feature>
<dbReference type="RefSeq" id="WP_131998167.1">
    <property type="nucleotide sequence ID" value="NZ_SMGK01000005.1"/>
</dbReference>
<keyword evidence="2" id="KW-1133">Transmembrane helix</keyword>
<feature type="compositionally biased region" description="Low complexity" evidence="1">
    <location>
        <begin position="28"/>
        <end position="38"/>
    </location>
</feature>
<evidence type="ECO:0000256" key="2">
    <source>
        <dbReference type="SAM" id="Phobius"/>
    </source>
</evidence>
<dbReference type="AlphaFoldDB" id="A0A4R1L3K5"/>
<keyword evidence="2" id="KW-0472">Membrane</keyword>
<sequence length="363" mass="39810">MLDHPEFQSEEDPPNARGDESADKDGKSPVSISPISSHPQPPPTPPGSAQPAKEPSKWRDNVKLGIELLGLAALIVYTVFSILQWAQIRWTNRLTREALNGSDYTLQETLKKMQAQTDATNHLYGEAQKQTAQATILANNSAKQAAAATNIAGLTAKQFDQNQRLIESQRASIDVSFLHVLNPVTFSDLGGMSAAFSLAFKNDGSLPANLTAVRYKVIFVQWGDDLFKSPAQKQSELCARPPTADESRIVGVPTTIYKDSALEWQINFGTGRPTDSEIIKWPPPQRGDASPIVQTLRVYPVVVGCVDYQSGAMQNGHQTGFIYTIERVGENGPTMPTLINFGMNVPRESVVVSRYFFSQGKTY</sequence>
<feature type="region of interest" description="Disordered" evidence="1">
    <location>
        <begin position="1"/>
        <end position="56"/>
    </location>
</feature>
<evidence type="ECO:0000313" key="4">
    <source>
        <dbReference type="Proteomes" id="UP000295210"/>
    </source>
</evidence>
<feature type="compositionally biased region" description="Basic and acidic residues" evidence="1">
    <location>
        <begin position="17"/>
        <end position="27"/>
    </location>
</feature>
<keyword evidence="2" id="KW-0812">Transmembrane</keyword>
<evidence type="ECO:0000256" key="1">
    <source>
        <dbReference type="SAM" id="MobiDB-lite"/>
    </source>
</evidence>
<gene>
    <name evidence="3" type="ORF">C7378_2892</name>
</gene>
<accession>A0A4R1L3K5</accession>